<accession>A0A415M482</accession>
<organism evidence="5 6">
    <name type="scientific">Bacteroides thetaiotaomicron</name>
    <dbReference type="NCBI Taxonomy" id="818"/>
    <lineage>
        <taxon>Bacteria</taxon>
        <taxon>Pseudomonadati</taxon>
        <taxon>Bacteroidota</taxon>
        <taxon>Bacteroidia</taxon>
        <taxon>Bacteroidales</taxon>
        <taxon>Bacteroidaceae</taxon>
        <taxon>Bacteroides</taxon>
    </lineage>
</organism>
<evidence type="ECO:0000256" key="3">
    <source>
        <dbReference type="PIRSR" id="PIRSR000390-2"/>
    </source>
</evidence>
<feature type="modified residue" description="N6-(pyridoxal phosphate)lysine" evidence="3">
    <location>
        <position position="196"/>
    </location>
</feature>
<dbReference type="Proteomes" id="UP000283616">
    <property type="component" value="Unassembled WGS sequence"/>
</dbReference>
<comment type="similarity">
    <text evidence="1 4">Belongs to the DegT/DnrJ/EryC1 family.</text>
</comment>
<protein>
    <submittedName>
        <fullName evidence="5">Aminotransferase class I/II-fold pyridoxal phosphate-dependent enzyme</fullName>
    </submittedName>
</protein>
<dbReference type="InterPro" id="IPR000653">
    <property type="entry name" value="DegT/StrS_aminotransferase"/>
</dbReference>
<dbReference type="GO" id="GO:0030170">
    <property type="term" value="F:pyridoxal phosphate binding"/>
    <property type="evidence" value="ECO:0007669"/>
    <property type="project" value="TreeGrafter"/>
</dbReference>
<sequence length="418" mass="46289">MSEKRTIYLCLAHMSEEGIEQKYVKEAFDTNWVVPLGPNVNAFEEELKQFFGGDKEIVALSSGTAAVHLALLACGVKRGDEVIVQSFTFCASSHPVTYLGATPVFVDSEMESWNMDPDLLEEVIKDRIKKTGKKPKAIVPVALYGMPYRIDRIMEIANQYEIPVIEDAAEGFGSKYDGRNCGTFGKCGVLSFNGNKMITTSGGGALICADMEAKREIMFYATQAREAYPYYQHERIGYNYRMSNICAGIGRGQMTVADKHIAHHKHVCQLYKDLLKNVEGIILHENPSVHYDSNYWLNTIILDPALRVKGEEYAYNMKIQGAVGGATGVVHQASSLHTDCEPNTNVEAMRLSLAKAGVESRPLWKPMHKQPVYATNPSYTNGVSELLFATGLCLPSGPYVTDEDVAYIVNEIKTLING</sequence>
<comment type="caution">
    <text evidence="5">The sequence shown here is derived from an EMBL/GenBank/DDBJ whole genome shotgun (WGS) entry which is preliminary data.</text>
</comment>
<keyword evidence="5" id="KW-0808">Transferase</keyword>
<dbReference type="EMBL" id="QROV01000004">
    <property type="protein sequence ID" value="RHL62852.1"/>
    <property type="molecule type" value="Genomic_DNA"/>
</dbReference>
<dbReference type="PIRSF" id="PIRSF000390">
    <property type="entry name" value="PLP_StrS"/>
    <property type="match status" value="1"/>
</dbReference>
<dbReference type="InterPro" id="IPR015424">
    <property type="entry name" value="PyrdxlP-dep_Trfase"/>
</dbReference>
<feature type="active site" description="Proton acceptor" evidence="2">
    <location>
        <position position="196"/>
    </location>
</feature>
<dbReference type="GO" id="GO:0008483">
    <property type="term" value="F:transaminase activity"/>
    <property type="evidence" value="ECO:0007669"/>
    <property type="project" value="UniProtKB-KW"/>
</dbReference>
<proteinExistence type="inferred from homology"/>
<dbReference type="SUPFAM" id="SSF53383">
    <property type="entry name" value="PLP-dependent transferases"/>
    <property type="match status" value="1"/>
</dbReference>
<gene>
    <name evidence="5" type="ORF">DW011_04145</name>
</gene>
<evidence type="ECO:0000313" key="5">
    <source>
        <dbReference type="EMBL" id="RHL62852.1"/>
    </source>
</evidence>
<dbReference type="PANTHER" id="PTHR30244:SF34">
    <property type="entry name" value="DTDP-4-AMINO-4,6-DIDEOXYGALACTOSE TRANSAMINASE"/>
    <property type="match status" value="1"/>
</dbReference>
<dbReference type="AlphaFoldDB" id="A0A415M482"/>
<dbReference type="CDD" id="cd00616">
    <property type="entry name" value="AHBA_syn"/>
    <property type="match status" value="1"/>
</dbReference>
<reference evidence="5 6" key="1">
    <citation type="submission" date="2018-08" db="EMBL/GenBank/DDBJ databases">
        <title>A genome reference for cultivated species of the human gut microbiota.</title>
        <authorList>
            <person name="Zou Y."/>
            <person name="Xue W."/>
            <person name="Luo G."/>
        </authorList>
    </citation>
    <scope>NUCLEOTIDE SEQUENCE [LARGE SCALE GENOMIC DNA]</scope>
    <source>
        <strain evidence="5 6">AF37-12</strain>
    </source>
</reference>
<dbReference type="Gene3D" id="3.40.640.10">
    <property type="entry name" value="Type I PLP-dependent aspartate aminotransferase-like (Major domain)"/>
    <property type="match status" value="1"/>
</dbReference>
<keyword evidence="3 4" id="KW-0663">Pyridoxal phosphate</keyword>
<dbReference type="RefSeq" id="WP_118417353.1">
    <property type="nucleotide sequence ID" value="NZ_JADNDW010000028.1"/>
</dbReference>
<dbReference type="GO" id="GO:0000271">
    <property type="term" value="P:polysaccharide biosynthetic process"/>
    <property type="evidence" value="ECO:0007669"/>
    <property type="project" value="TreeGrafter"/>
</dbReference>
<dbReference type="InterPro" id="IPR015422">
    <property type="entry name" value="PyrdxlP-dep_Trfase_small"/>
</dbReference>
<evidence type="ECO:0000313" key="6">
    <source>
        <dbReference type="Proteomes" id="UP000283616"/>
    </source>
</evidence>
<name>A0A415M482_BACT4</name>
<dbReference type="InterPro" id="IPR015421">
    <property type="entry name" value="PyrdxlP-dep_Trfase_major"/>
</dbReference>
<dbReference type="Gene3D" id="3.90.1150.10">
    <property type="entry name" value="Aspartate Aminotransferase, domain 1"/>
    <property type="match status" value="1"/>
</dbReference>
<evidence type="ECO:0000256" key="1">
    <source>
        <dbReference type="ARBA" id="ARBA00037999"/>
    </source>
</evidence>
<evidence type="ECO:0000256" key="4">
    <source>
        <dbReference type="RuleBase" id="RU004508"/>
    </source>
</evidence>
<dbReference type="PANTHER" id="PTHR30244">
    <property type="entry name" value="TRANSAMINASE"/>
    <property type="match status" value="1"/>
</dbReference>
<keyword evidence="5" id="KW-0032">Aminotransferase</keyword>
<dbReference type="Pfam" id="PF01041">
    <property type="entry name" value="DegT_DnrJ_EryC1"/>
    <property type="match status" value="2"/>
</dbReference>
<evidence type="ECO:0000256" key="2">
    <source>
        <dbReference type="PIRSR" id="PIRSR000390-1"/>
    </source>
</evidence>